<dbReference type="STRING" id="296587.C1EEG1"/>
<dbReference type="InterPro" id="IPR018247">
    <property type="entry name" value="EF_Hand_1_Ca_BS"/>
</dbReference>
<keyword evidence="3" id="KW-0106">Calcium</keyword>
<dbReference type="PANTHER" id="PTHR34524">
    <property type="entry name" value="CALCYPHOSIN"/>
    <property type="match status" value="1"/>
</dbReference>
<dbReference type="InterPro" id="IPR002048">
    <property type="entry name" value="EF_hand_dom"/>
</dbReference>
<keyword evidence="2" id="KW-0677">Repeat</keyword>
<dbReference type="PROSITE" id="PS00018">
    <property type="entry name" value="EF_HAND_1"/>
    <property type="match status" value="6"/>
</dbReference>
<feature type="domain" description="EF-hand" evidence="4">
    <location>
        <begin position="80"/>
        <end position="115"/>
    </location>
</feature>
<dbReference type="Proteomes" id="UP000002009">
    <property type="component" value="Chromosome 11"/>
</dbReference>
<feature type="domain" description="EF-hand" evidence="4">
    <location>
        <begin position="425"/>
        <end position="460"/>
    </location>
</feature>
<dbReference type="SMART" id="SM00394">
    <property type="entry name" value="RIIa"/>
    <property type="match status" value="1"/>
</dbReference>
<proteinExistence type="predicted"/>
<dbReference type="eggNOG" id="KOG0027">
    <property type="taxonomic scope" value="Eukaryota"/>
</dbReference>
<protein>
    <submittedName>
        <fullName evidence="5">Radial spoke protein 7</fullName>
    </submittedName>
</protein>
<dbReference type="InParanoid" id="C1EEG1"/>
<organism evidence="5 6">
    <name type="scientific">Micromonas commoda (strain RCC299 / NOUM17 / CCMP2709)</name>
    <name type="common">Picoplanktonic green alga</name>
    <dbReference type="NCBI Taxonomy" id="296587"/>
    <lineage>
        <taxon>Eukaryota</taxon>
        <taxon>Viridiplantae</taxon>
        <taxon>Chlorophyta</taxon>
        <taxon>Mamiellophyceae</taxon>
        <taxon>Mamiellales</taxon>
        <taxon>Mamiellaceae</taxon>
        <taxon>Micromonas</taxon>
    </lineage>
</organism>
<dbReference type="SUPFAM" id="SSF47391">
    <property type="entry name" value="Dimerization-anchoring domain of cAMP-dependent PK regulatory subunit"/>
    <property type="match status" value="1"/>
</dbReference>
<dbReference type="InterPro" id="IPR003117">
    <property type="entry name" value="cAMP_dep_PK_reg_su_I/II_a/b"/>
</dbReference>
<feature type="domain" description="EF-hand" evidence="4">
    <location>
        <begin position="221"/>
        <end position="256"/>
    </location>
</feature>
<dbReference type="GeneID" id="8247694"/>
<accession>C1EEG1</accession>
<dbReference type="Gene3D" id="1.20.890.10">
    <property type="entry name" value="cAMP-dependent protein kinase regulatory subunit, dimerization-anchoring domain"/>
    <property type="match status" value="1"/>
</dbReference>
<dbReference type="SMART" id="SM00054">
    <property type="entry name" value="EFh"/>
    <property type="match status" value="6"/>
</dbReference>
<dbReference type="AlphaFoldDB" id="C1EEG1"/>
<dbReference type="SUPFAM" id="SSF47473">
    <property type="entry name" value="EF-hand"/>
    <property type="match status" value="2"/>
</dbReference>
<dbReference type="GO" id="GO:0005509">
    <property type="term" value="F:calcium ion binding"/>
    <property type="evidence" value="ECO:0007669"/>
    <property type="project" value="InterPro"/>
</dbReference>
<dbReference type="InterPro" id="IPR011992">
    <property type="entry name" value="EF-hand-dom_pair"/>
</dbReference>
<feature type="domain" description="EF-hand" evidence="4">
    <location>
        <begin position="116"/>
        <end position="151"/>
    </location>
</feature>
<name>C1EEG1_MICCC</name>
<dbReference type="OMA" id="NQHTFEQ"/>
<dbReference type="KEGG" id="mis:MICPUN_86323"/>
<dbReference type="RefSeq" id="XP_002505272.1">
    <property type="nucleotide sequence ID" value="XM_002505226.1"/>
</dbReference>
<dbReference type="PROSITE" id="PS50222">
    <property type="entry name" value="EF_HAND_2"/>
    <property type="match status" value="6"/>
</dbReference>
<keyword evidence="6" id="KW-1185">Reference proteome</keyword>
<dbReference type="Gene3D" id="1.10.238.10">
    <property type="entry name" value="EF-hand"/>
    <property type="match status" value="3"/>
</dbReference>
<feature type="domain" description="EF-hand" evidence="4">
    <location>
        <begin position="386"/>
        <end position="421"/>
    </location>
</feature>
<dbReference type="Pfam" id="PF13499">
    <property type="entry name" value="EF-hand_7"/>
    <property type="match status" value="3"/>
</dbReference>
<dbReference type="Pfam" id="PF02197">
    <property type="entry name" value="RIIa"/>
    <property type="match status" value="1"/>
</dbReference>
<evidence type="ECO:0000256" key="3">
    <source>
        <dbReference type="ARBA" id="ARBA00022837"/>
    </source>
</evidence>
<dbReference type="InterPro" id="IPR051581">
    <property type="entry name" value="Ca-bind"/>
</dbReference>
<dbReference type="CDD" id="cd22984">
    <property type="entry name" value="DD_CrRSP7-like"/>
    <property type="match status" value="1"/>
</dbReference>
<dbReference type="OrthoDB" id="26525at2759"/>
<reference evidence="5 6" key="1">
    <citation type="journal article" date="2009" name="Science">
        <title>Green evolution and dynamic adaptations revealed by genomes of the marine picoeukaryotes Micromonas.</title>
        <authorList>
            <person name="Worden A.Z."/>
            <person name="Lee J.H."/>
            <person name="Mock T."/>
            <person name="Rouze P."/>
            <person name="Simmons M.P."/>
            <person name="Aerts A.L."/>
            <person name="Allen A.E."/>
            <person name="Cuvelier M.L."/>
            <person name="Derelle E."/>
            <person name="Everett M.V."/>
            <person name="Foulon E."/>
            <person name="Grimwood J."/>
            <person name="Gundlach H."/>
            <person name="Henrissat B."/>
            <person name="Napoli C."/>
            <person name="McDonald S.M."/>
            <person name="Parker M.S."/>
            <person name="Rombauts S."/>
            <person name="Salamov A."/>
            <person name="Von Dassow P."/>
            <person name="Badger J.H."/>
            <person name="Coutinho P.M."/>
            <person name="Demir E."/>
            <person name="Dubchak I."/>
            <person name="Gentemann C."/>
            <person name="Eikrem W."/>
            <person name="Gready J.E."/>
            <person name="John U."/>
            <person name="Lanier W."/>
            <person name="Lindquist E.A."/>
            <person name="Lucas S."/>
            <person name="Mayer K.F."/>
            <person name="Moreau H."/>
            <person name="Not F."/>
            <person name="Otillar R."/>
            <person name="Panaud O."/>
            <person name="Pangilinan J."/>
            <person name="Paulsen I."/>
            <person name="Piegu B."/>
            <person name="Poliakov A."/>
            <person name="Robbens S."/>
            <person name="Schmutz J."/>
            <person name="Toulza E."/>
            <person name="Wyss T."/>
            <person name="Zelensky A."/>
            <person name="Zhou K."/>
            <person name="Armbrust E.V."/>
            <person name="Bhattacharya D."/>
            <person name="Goodenough U.W."/>
            <person name="Van de Peer Y."/>
            <person name="Grigoriev I.V."/>
        </authorList>
    </citation>
    <scope>NUCLEOTIDE SEQUENCE [LARGE SCALE GENOMIC DNA]</scope>
    <source>
        <strain evidence="6">RCC299 / NOUM17</strain>
    </source>
</reference>
<evidence type="ECO:0000256" key="1">
    <source>
        <dbReference type="ARBA" id="ARBA00022723"/>
    </source>
</evidence>
<evidence type="ECO:0000313" key="6">
    <source>
        <dbReference type="Proteomes" id="UP000002009"/>
    </source>
</evidence>
<gene>
    <name evidence="5" type="primary">RSP7</name>
    <name evidence="5" type="ORF">MICPUN_86323</name>
</gene>
<evidence type="ECO:0000259" key="4">
    <source>
        <dbReference type="PROSITE" id="PS50222"/>
    </source>
</evidence>
<sequence>MSARYQKTFTIPEGFPQLLKAFTREILRNQPDNIYEFGAKYFEDLIEENKRAAERESSPEVAADEGGGVEAGWWNMGDEELQDFIMDRFMEYDDDQDGYLDRHEFKTLLMSTDLGLSPKDVRRIMSEADENEDGVLEYREFVPIMVELIHSIKAKEDAKAAAEEDEDEAREAVEMHLLHGIPREQLEQMMFSVFNAADTDGSGALDRKEFARCLKSAELGLTRKEINLLLSEVDADGDGMVTYDEFVPLCFNILVERFKDDVLAEQALNSYDDLTQTLLEEFQTVDEDDNAGAATGRLKFRRIRHVLDAMSEEMLGLSRLQIASIMSEAKVDEETEEVEYATFAATAARMIYSMIDLSAQAVRVDAVAKVAETEGAEFLNILDEETIKDVLAEAFEEADKDGNGVLDVNEVQHVLKSLGVGQLALKPGEINAMIAAIDADEDGTVNYTELVDFLFDVLNHLERERWIKANAFSDWYDVSDDGVGEED</sequence>
<evidence type="ECO:0000256" key="2">
    <source>
        <dbReference type="ARBA" id="ARBA00022737"/>
    </source>
</evidence>
<dbReference type="PANTHER" id="PTHR34524:SF6">
    <property type="entry name" value="CALCYPHOSINE LIKE"/>
    <property type="match status" value="1"/>
</dbReference>
<dbReference type="EMBL" id="CP001330">
    <property type="protein sequence ID" value="ACO66530.1"/>
    <property type="molecule type" value="Genomic_DNA"/>
</dbReference>
<evidence type="ECO:0000313" key="5">
    <source>
        <dbReference type="EMBL" id="ACO66530.1"/>
    </source>
</evidence>
<feature type="domain" description="EF-hand" evidence="4">
    <location>
        <begin position="185"/>
        <end position="220"/>
    </location>
</feature>
<keyword evidence="1" id="KW-0479">Metal-binding</keyword>